<evidence type="ECO:0000313" key="2">
    <source>
        <dbReference type="EMBL" id="OPZ92171.1"/>
    </source>
</evidence>
<reference evidence="2" key="1">
    <citation type="submission" date="2017-02" db="EMBL/GenBank/DDBJ databases">
        <title>Delving into the versatile metabolic prowess of the omnipresent phylum Bacteroidetes.</title>
        <authorList>
            <person name="Nobu M.K."/>
            <person name="Mei R."/>
            <person name="Narihiro T."/>
            <person name="Kuroda K."/>
            <person name="Liu W.-T."/>
        </authorList>
    </citation>
    <scope>NUCLEOTIDE SEQUENCE</scope>
    <source>
        <strain evidence="2">ADurb.Bin417</strain>
    </source>
</reference>
<evidence type="ECO:0008006" key="3">
    <source>
        <dbReference type="Google" id="ProtNLM"/>
    </source>
</evidence>
<evidence type="ECO:0000256" key="1">
    <source>
        <dbReference type="SAM" id="Phobius"/>
    </source>
</evidence>
<gene>
    <name evidence="2" type="ORF">BWY73_00912</name>
</gene>
<keyword evidence="1" id="KW-1133">Transmembrane helix</keyword>
<dbReference type="Proteomes" id="UP000485484">
    <property type="component" value="Unassembled WGS sequence"/>
</dbReference>
<dbReference type="EMBL" id="MWAK01000124">
    <property type="protein sequence ID" value="OPZ92171.1"/>
    <property type="molecule type" value="Genomic_DNA"/>
</dbReference>
<protein>
    <recommendedName>
        <fullName evidence="3">Urease accessory protein UreH-like transmembrane domain-containing protein</fullName>
    </recommendedName>
</protein>
<organism evidence="2">
    <name type="scientific">candidate division TA06 bacterium ADurb.Bin417</name>
    <dbReference type="NCBI Taxonomy" id="1852828"/>
    <lineage>
        <taxon>Bacteria</taxon>
        <taxon>Bacteria division TA06</taxon>
    </lineage>
</organism>
<name>A0A1V5MH83_UNCT6</name>
<feature type="transmembrane region" description="Helical" evidence="1">
    <location>
        <begin position="27"/>
        <end position="48"/>
    </location>
</feature>
<keyword evidence="1" id="KW-0472">Membrane</keyword>
<accession>A0A1V5MH83</accession>
<keyword evidence="1" id="KW-0812">Transmembrane</keyword>
<proteinExistence type="predicted"/>
<comment type="caution">
    <text evidence="2">The sequence shown here is derived from an EMBL/GenBank/DDBJ whole genome shotgun (WGS) entry which is preliminary data.</text>
</comment>
<dbReference type="AlphaFoldDB" id="A0A1V5MH83"/>
<sequence>MLGISPCPPFLLGLSRSLAGGRFLDPILFFLGFYLGSSLWLLLLLAGGRLKAGRIFQRIGQAAALAAGIWYLGQGIRMLL</sequence>